<accession>A0A1Y2I3Q0</accession>
<dbReference type="EMBL" id="MCFL01000001">
    <property type="protein sequence ID" value="ORZ41359.1"/>
    <property type="molecule type" value="Genomic_DNA"/>
</dbReference>
<evidence type="ECO:0000313" key="2">
    <source>
        <dbReference type="Proteomes" id="UP000193411"/>
    </source>
</evidence>
<reference evidence="1 2" key="1">
    <citation type="submission" date="2016-07" db="EMBL/GenBank/DDBJ databases">
        <title>Pervasive Adenine N6-methylation of Active Genes in Fungi.</title>
        <authorList>
            <consortium name="DOE Joint Genome Institute"/>
            <person name="Mondo S.J."/>
            <person name="Dannebaum R.O."/>
            <person name="Kuo R.C."/>
            <person name="Labutti K."/>
            <person name="Haridas S."/>
            <person name="Kuo A."/>
            <person name="Salamov A."/>
            <person name="Ahrendt S.R."/>
            <person name="Lipzen A."/>
            <person name="Sullivan W."/>
            <person name="Andreopoulos W.B."/>
            <person name="Clum A."/>
            <person name="Lindquist E."/>
            <person name="Daum C."/>
            <person name="Ramamoorthy G.K."/>
            <person name="Gryganskyi A."/>
            <person name="Culley D."/>
            <person name="Magnuson J.K."/>
            <person name="James T.Y."/>
            <person name="O'Malley M.A."/>
            <person name="Stajich J.E."/>
            <person name="Spatafora J.W."/>
            <person name="Visel A."/>
            <person name="Grigoriev I.V."/>
        </authorList>
    </citation>
    <scope>NUCLEOTIDE SEQUENCE [LARGE SCALE GENOMIC DNA]</scope>
    <source>
        <strain evidence="1 2">PL171</strain>
    </source>
</reference>
<organism evidence="1 2">
    <name type="scientific">Catenaria anguillulae PL171</name>
    <dbReference type="NCBI Taxonomy" id="765915"/>
    <lineage>
        <taxon>Eukaryota</taxon>
        <taxon>Fungi</taxon>
        <taxon>Fungi incertae sedis</taxon>
        <taxon>Blastocladiomycota</taxon>
        <taxon>Blastocladiomycetes</taxon>
        <taxon>Blastocladiales</taxon>
        <taxon>Catenariaceae</taxon>
        <taxon>Catenaria</taxon>
    </lineage>
</organism>
<sequence length="121" mass="13776">MDECAAIIKSKVELGGADIPRVFFALARVHDDEWTRREAGRSSWITTGNVEWTRLGVKGKQSVQTRSECPHLVLFFFTFPENVSHTRQVRPTRFHVPCECMRVKAEGGMRIETREPENASG</sequence>
<dbReference type="AlphaFoldDB" id="A0A1Y2I3Q0"/>
<protein>
    <submittedName>
        <fullName evidence="1">Uncharacterized protein</fullName>
    </submittedName>
</protein>
<comment type="caution">
    <text evidence="1">The sequence shown here is derived from an EMBL/GenBank/DDBJ whole genome shotgun (WGS) entry which is preliminary data.</text>
</comment>
<name>A0A1Y2I3Q0_9FUNG</name>
<keyword evidence="2" id="KW-1185">Reference proteome</keyword>
<gene>
    <name evidence="1" type="ORF">BCR44DRAFT_1422644</name>
</gene>
<dbReference type="Proteomes" id="UP000193411">
    <property type="component" value="Unassembled WGS sequence"/>
</dbReference>
<proteinExistence type="predicted"/>
<evidence type="ECO:0000313" key="1">
    <source>
        <dbReference type="EMBL" id="ORZ41359.1"/>
    </source>
</evidence>